<evidence type="ECO:0000256" key="5">
    <source>
        <dbReference type="ARBA" id="ARBA00022989"/>
    </source>
</evidence>
<dbReference type="InterPro" id="IPR035906">
    <property type="entry name" value="MetI-like_sf"/>
</dbReference>
<dbReference type="PANTHER" id="PTHR30193">
    <property type="entry name" value="ABC TRANSPORTER PERMEASE PROTEIN"/>
    <property type="match status" value="1"/>
</dbReference>
<dbReference type="EMBL" id="CP090978">
    <property type="protein sequence ID" value="UJF36465.1"/>
    <property type="molecule type" value="Genomic_DNA"/>
</dbReference>
<dbReference type="RefSeq" id="WP_235123015.1">
    <property type="nucleotide sequence ID" value="NZ_CP090978.1"/>
</dbReference>
<feature type="transmembrane region" description="Helical" evidence="7">
    <location>
        <begin position="117"/>
        <end position="138"/>
    </location>
</feature>
<dbReference type="PROSITE" id="PS50928">
    <property type="entry name" value="ABC_TM1"/>
    <property type="match status" value="1"/>
</dbReference>
<dbReference type="InterPro" id="IPR000515">
    <property type="entry name" value="MetI-like"/>
</dbReference>
<keyword evidence="5 7" id="KW-1133">Transmembrane helix</keyword>
<name>A0ABY3SSU9_9BACL</name>
<evidence type="ECO:0000256" key="2">
    <source>
        <dbReference type="ARBA" id="ARBA00022448"/>
    </source>
</evidence>
<evidence type="ECO:0000313" key="9">
    <source>
        <dbReference type="EMBL" id="UJF36465.1"/>
    </source>
</evidence>
<dbReference type="Gene3D" id="1.10.3720.10">
    <property type="entry name" value="MetI-like"/>
    <property type="match status" value="1"/>
</dbReference>
<feature type="transmembrane region" description="Helical" evidence="7">
    <location>
        <begin position="224"/>
        <end position="247"/>
    </location>
</feature>
<keyword evidence="4 7" id="KW-0812">Transmembrane</keyword>
<evidence type="ECO:0000256" key="7">
    <source>
        <dbReference type="RuleBase" id="RU363032"/>
    </source>
</evidence>
<dbReference type="PANTHER" id="PTHR30193:SF37">
    <property type="entry name" value="INNER MEMBRANE ABC TRANSPORTER PERMEASE PROTEIN YCJO"/>
    <property type="match status" value="1"/>
</dbReference>
<dbReference type="CDD" id="cd06261">
    <property type="entry name" value="TM_PBP2"/>
    <property type="match status" value="1"/>
</dbReference>
<dbReference type="InterPro" id="IPR051393">
    <property type="entry name" value="ABC_transporter_permease"/>
</dbReference>
<dbReference type="SUPFAM" id="SSF161098">
    <property type="entry name" value="MetI-like"/>
    <property type="match status" value="1"/>
</dbReference>
<feature type="transmembrane region" description="Helical" evidence="7">
    <location>
        <begin position="166"/>
        <end position="188"/>
    </location>
</feature>
<evidence type="ECO:0000256" key="4">
    <source>
        <dbReference type="ARBA" id="ARBA00022692"/>
    </source>
</evidence>
<sequence length="306" mass="34625">MSVTTAKANAPKRTSFLYSKTIAPYVFVLPFLITFFVFFAYPVLSTIQMSFQEVLPGATKYIGLRNYEKLFNTHFYRAIYNSFIYTILTLVVLIPLPLVFAVFLNSKMMIFKNFFRSTLFVPALVSVVVAGTIFRMMFGELENSFINSLLGVFGVDKMKWLGSAKFGMLTLVLLATWRWLGVNIIYFLSGLQNIPAELYESAEIDGATTWTKFTRITVPLLKPVTIYVLTISVFGGLSMFIESYMLWSGNRSPNDIGLTMVGYIYQQGIEQNNFGMGSAIGLVLLAFMLLLNMLQLKIFGLFNKED</sequence>
<evidence type="ECO:0000313" key="10">
    <source>
        <dbReference type="Proteomes" id="UP001649230"/>
    </source>
</evidence>
<comment type="subcellular location">
    <subcellularLocation>
        <location evidence="1 7">Cell membrane</location>
        <topology evidence="1 7">Multi-pass membrane protein</topology>
    </subcellularLocation>
</comment>
<evidence type="ECO:0000256" key="6">
    <source>
        <dbReference type="ARBA" id="ARBA00023136"/>
    </source>
</evidence>
<protein>
    <submittedName>
        <fullName evidence="9">Sugar ABC transporter permease</fullName>
    </submittedName>
</protein>
<evidence type="ECO:0000256" key="3">
    <source>
        <dbReference type="ARBA" id="ARBA00022475"/>
    </source>
</evidence>
<feature type="transmembrane region" description="Helical" evidence="7">
    <location>
        <begin position="83"/>
        <end position="105"/>
    </location>
</feature>
<feature type="transmembrane region" description="Helical" evidence="7">
    <location>
        <begin position="22"/>
        <end position="44"/>
    </location>
</feature>
<keyword evidence="6 7" id="KW-0472">Membrane</keyword>
<dbReference type="Proteomes" id="UP001649230">
    <property type="component" value="Chromosome"/>
</dbReference>
<reference evidence="9 10" key="1">
    <citation type="journal article" date="2024" name="Int. J. Syst. Evol. Microbiol.">
        <title>Paenibacillus hexagrammi sp. nov., a novel bacterium isolated from the gut content of Hexagrammos agrammus.</title>
        <authorList>
            <person name="Jung H.K."/>
            <person name="Kim D.G."/>
            <person name="Zin H."/>
            <person name="Park J."/>
            <person name="Jung H."/>
            <person name="Kim Y.O."/>
            <person name="Kong H.J."/>
            <person name="Kim J.W."/>
            <person name="Kim Y.S."/>
        </authorList>
    </citation>
    <scope>NUCLEOTIDE SEQUENCE [LARGE SCALE GENOMIC DNA]</scope>
    <source>
        <strain evidence="9 10">YPD9-1</strain>
    </source>
</reference>
<proteinExistence type="inferred from homology"/>
<comment type="similarity">
    <text evidence="7">Belongs to the binding-protein-dependent transport system permease family.</text>
</comment>
<feature type="domain" description="ABC transmembrane type-1" evidence="8">
    <location>
        <begin position="79"/>
        <end position="295"/>
    </location>
</feature>
<keyword evidence="10" id="KW-1185">Reference proteome</keyword>
<evidence type="ECO:0000256" key="1">
    <source>
        <dbReference type="ARBA" id="ARBA00004651"/>
    </source>
</evidence>
<keyword evidence="3" id="KW-1003">Cell membrane</keyword>
<organism evidence="9 10">
    <name type="scientific">Paenibacillus hexagrammi</name>
    <dbReference type="NCBI Taxonomy" id="2908839"/>
    <lineage>
        <taxon>Bacteria</taxon>
        <taxon>Bacillati</taxon>
        <taxon>Bacillota</taxon>
        <taxon>Bacilli</taxon>
        <taxon>Bacillales</taxon>
        <taxon>Paenibacillaceae</taxon>
        <taxon>Paenibacillus</taxon>
    </lineage>
</organism>
<dbReference type="Pfam" id="PF00528">
    <property type="entry name" value="BPD_transp_1"/>
    <property type="match status" value="1"/>
</dbReference>
<evidence type="ECO:0000259" key="8">
    <source>
        <dbReference type="PROSITE" id="PS50928"/>
    </source>
</evidence>
<accession>A0ABY3SSU9</accession>
<keyword evidence="2 7" id="KW-0813">Transport</keyword>
<feature type="transmembrane region" description="Helical" evidence="7">
    <location>
        <begin position="274"/>
        <end position="294"/>
    </location>
</feature>
<gene>
    <name evidence="9" type="ORF">L0M14_23430</name>
</gene>